<comment type="similarity">
    <text evidence="1 3">Belongs to the pirin family.</text>
</comment>
<dbReference type="AlphaFoldDB" id="A0A179DM90"/>
<feature type="domain" description="Pirin N-terminal" evidence="4">
    <location>
        <begin position="20"/>
        <end position="124"/>
    </location>
</feature>
<evidence type="ECO:0000259" key="4">
    <source>
        <dbReference type="Pfam" id="PF02678"/>
    </source>
</evidence>
<dbReference type="SUPFAM" id="SSF51182">
    <property type="entry name" value="RmlC-like cupins"/>
    <property type="match status" value="1"/>
</dbReference>
<dbReference type="CDD" id="cd02909">
    <property type="entry name" value="cupin_pirin_N"/>
    <property type="match status" value="1"/>
</dbReference>
<evidence type="ECO:0000259" key="5">
    <source>
        <dbReference type="Pfam" id="PF05726"/>
    </source>
</evidence>
<evidence type="ECO:0000256" key="1">
    <source>
        <dbReference type="ARBA" id="ARBA00008416"/>
    </source>
</evidence>
<name>A0A179DM90_9SPHI</name>
<dbReference type="InterPro" id="IPR053186">
    <property type="entry name" value="QDO-related"/>
</dbReference>
<dbReference type="CDD" id="cd02247">
    <property type="entry name" value="cupin_pirin_C"/>
    <property type="match status" value="1"/>
</dbReference>
<dbReference type="OrthoDB" id="321327at2"/>
<feature type="domain" description="Pirin C-terminal" evidence="5">
    <location>
        <begin position="181"/>
        <end position="280"/>
    </location>
</feature>
<dbReference type="InterPro" id="IPR012093">
    <property type="entry name" value="Pirin"/>
</dbReference>
<dbReference type="InterPro" id="IPR003829">
    <property type="entry name" value="Pirin_N_dom"/>
</dbReference>
<proteinExistence type="inferred from homology"/>
<dbReference type="PIRSF" id="PIRSF006232">
    <property type="entry name" value="Pirin"/>
    <property type="match status" value="1"/>
</dbReference>
<dbReference type="PANTHER" id="PTHR43594:SF1">
    <property type="entry name" value="QUERCETIN 2,3-DIOXYGENASE PA2418-RELATED"/>
    <property type="match status" value="1"/>
</dbReference>
<evidence type="ECO:0000256" key="2">
    <source>
        <dbReference type="PIRSR" id="PIRSR006232-1"/>
    </source>
</evidence>
<evidence type="ECO:0000313" key="7">
    <source>
        <dbReference type="Proteomes" id="UP000078459"/>
    </source>
</evidence>
<dbReference type="EMBL" id="LWHJ01000011">
    <property type="protein sequence ID" value="OAQ41639.1"/>
    <property type="molecule type" value="Genomic_DNA"/>
</dbReference>
<feature type="binding site" evidence="2">
    <location>
        <position position="102"/>
    </location>
    <ligand>
        <name>Fe cation</name>
        <dbReference type="ChEBI" id="CHEBI:24875"/>
    </ligand>
</feature>
<dbReference type="RefSeq" id="WP_068820670.1">
    <property type="nucleotide sequence ID" value="NZ_LWHJ01000011.1"/>
</dbReference>
<dbReference type="Pfam" id="PF05726">
    <property type="entry name" value="Pirin_C"/>
    <property type="match status" value="1"/>
</dbReference>
<accession>A0A179DM90</accession>
<dbReference type="Proteomes" id="UP000078459">
    <property type="component" value="Unassembled WGS sequence"/>
</dbReference>
<evidence type="ECO:0000256" key="3">
    <source>
        <dbReference type="RuleBase" id="RU003457"/>
    </source>
</evidence>
<sequence length="283" mass="31734">MRKIKAIHKAVYSPIDDLETFRAIPTQSIDYLDPFLFLNHHGPQFYRKNNNGLPFGPHPHRGFETLTYVIKGDITHQDSGGGESVIKEGGIQWMTAGSGLIHSEVSSQEFKDNGGEVEVIQLWLNLAAKHKMVKPNYVGLPFGDICHFDLDNGKVNVDLISGNWGENKGPRDSLSNLTMTSIRLKADGILDLEINKKDEILFYLANGELVVNGTEIQKHQLVQFENDDTKISIKANKDSYLILGYGEPFNEPMVAQGSFVMNTQQEIMDSYADFRSGKMGTWK</sequence>
<organism evidence="6 7">
    <name type="scientific">Pedobacter psychrophilus</name>
    <dbReference type="NCBI Taxonomy" id="1826909"/>
    <lineage>
        <taxon>Bacteria</taxon>
        <taxon>Pseudomonadati</taxon>
        <taxon>Bacteroidota</taxon>
        <taxon>Sphingobacteriia</taxon>
        <taxon>Sphingobacteriales</taxon>
        <taxon>Sphingobacteriaceae</taxon>
        <taxon>Pedobacter</taxon>
    </lineage>
</organism>
<comment type="cofactor">
    <cofactor evidence="2">
        <name>Fe cation</name>
        <dbReference type="ChEBI" id="CHEBI:24875"/>
    </cofactor>
    <text evidence="2">Binds 1 Fe cation per subunit.</text>
</comment>
<gene>
    <name evidence="6" type="ORF">A5893_00575</name>
</gene>
<dbReference type="GO" id="GO:0046872">
    <property type="term" value="F:metal ion binding"/>
    <property type="evidence" value="ECO:0007669"/>
    <property type="project" value="UniProtKB-KW"/>
</dbReference>
<keyword evidence="2" id="KW-0479">Metal-binding</keyword>
<dbReference type="InterPro" id="IPR008778">
    <property type="entry name" value="Pirin_C_dom"/>
</dbReference>
<reference evidence="6 7" key="2">
    <citation type="submission" date="2016-06" db="EMBL/GenBank/DDBJ databases">
        <title>Pedobacter psychrophilus sp. nov., isolated from Antarctic fragmentary rock.</title>
        <authorList>
            <person name="Svec P."/>
        </authorList>
    </citation>
    <scope>NUCLEOTIDE SEQUENCE [LARGE SCALE GENOMIC DNA]</scope>
    <source>
        <strain evidence="6 7">CCM 8644</strain>
    </source>
</reference>
<keyword evidence="7" id="KW-1185">Reference proteome</keyword>
<protein>
    <submittedName>
        <fullName evidence="6">Nuclease PIN</fullName>
    </submittedName>
</protein>
<dbReference type="InterPro" id="IPR011051">
    <property type="entry name" value="RmlC_Cupin_sf"/>
</dbReference>
<feature type="binding site" evidence="2">
    <location>
        <position position="60"/>
    </location>
    <ligand>
        <name>Fe cation</name>
        <dbReference type="ChEBI" id="CHEBI:24875"/>
    </ligand>
</feature>
<evidence type="ECO:0000313" key="6">
    <source>
        <dbReference type="EMBL" id="OAQ41639.1"/>
    </source>
</evidence>
<dbReference type="Gene3D" id="2.60.120.10">
    <property type="entry name" value="Jelly Rolls"/>
    <property type="match status" value="2"/>
</dbReference>
<dbReference type="Pfam" id="PF02678">
    <property type="entry name" value="Pirin"/>
    <property type="match status" value="1"/>
</dbReference>
<dbReference type="InterPro" id="IPR014710">
    <property type="entry name" value="RmlC-like_jellyroll"/>
</dbReference>
<reference evidence="6 7" key="1">
    <citation type="submission" date="2016-04" db="EMBL/GenBank/DDBJ databases">
        <authorList>
            <person name="Evans L.H."/>
            <person name="Alamgir A."/>
            <person name="Owens N."/>
            <person name="Weber N.D."/>
            <person name="Virtaneva K."/>
            <person name="Barbian K."/>
            <person name="Babar A."/>
            <person name="Rosenke K."/>
        </authorList>
    </citation>
    <scope>NUCLEOTIDE SEQUENCE [LARGE SCALE GENOMIC DNA]</scope>
    <source>
        <strain evidence="6 7">CCM 8644</strain>
    </source>
</reference>
<feature type="binding site" evidence="2">
    <location>
        <position position="58"/>
    </location>
    <ligand>
        <name>Fe cation</name>
        <dbReference type="ChEBI" id="CHEBI:24875"/>
    </ligand>
</feature>
<comment type="caution">
    <text evidence="6">The sequence shown here is derived from an EMBL/GenBank/DDBJ whole genome shotgun (WGS) entry which is preliminary data.</text>
</comment>
<feature type="binding site" evidence="2">
    <location>
        <position position="104"/>
    </location>
    <ligand>
        <name>Fe cation</name>
        <dbReference type="ChEBI" id="CHEBI:24875"/>
    </ligand>
</feature>
<dbReference type="PANTHER" id="PTHR43594">
    <property type="entry name" value="QUERCETIN 2,3-DIOXYGENASE"/>
    <property type="match status" value="1"/>
</dbReference>
<keyword evidence="2" id="KW-0408">Iron</keyword>